<feature type="signal peptide" evidence="2">
    <location>
        <begin position="1"/>
        <end position="23"/>
    </location>
</feature>
<evidence type="ECO:0000313" key="3">
    <source>
        <dbReference type="EMBL" id="GMT31232.1"/>
    </source>
</evidence>
<protein>
    <recommendedName>
        <fullName evidence="5">Glycoside hydrolase family 16 protein</fullName>
    </recommendedName>
</protein>
<gene>
    <name evidence="3" type="ORF">PFISCL1PPCAC_22529</name>
</gene>
<dbReference type="EMBL" id="BTSY01000006">
    <property type="protein sequence ID" value="GMT31232.1"/>
    <property type="molecule type" value="Genomic_DNA"/>
</dbReference>
<evidence type="ECO:0000313" key="4">
    <source>
        <dbReference type="Proteomes" id="UP001432322"/>
    </source>
</evidence>
<evidence type="ECO:0000256" key="2">
    <source>
        <dbReference type="SAM" id="SignalP"/>
    </source>
</evidence>
<proteinExistence type="predicted"/>
<comment type="caution">
    <text evidence="3">The sequence shown here is derived from an EMBL/GenBank/DDBJ whole genome shotgun (WGS) entry which is preliminary data.</text>
</comment>
<feature type="chain" id="PRO_5043652529" description="Glycoside hydrolase family 16 protein" evidence="2">
    <location>
        <begin position="24"/>
        <end position="376"/>
    </location>
</feature>
<reference evidence="3" key="1">
    <citation type="submission" date="2023-10" db="EMBL/GenBank/DDBJ databases">
        <title>Genome assembly of Pristionchus species.</title>
        <authorList>
            <person name="Yoshida K."/>
            <person name="Sommer R.J."/>
        </authorList>
    </citation>
    <scope>NUCLEOTIDE SEQUENCE</scope>
    <source>
        <strain evidence="3">RS5133</strain>
    </source>
</reference>
<dbReference type="AlphaFoldDB" id="A0AAV5WJR1"/>
<keyword evidence="2" id="KW-0732">Signal</keyword>
<sequence>VSLFRAMRLFFLILSTLFIVSDARVTFTYSEVIQANDLVGNTAGFKCTNGCRVYVDLKFSTMKITQNGVVITDFAEIIGKDSFTPKGFDLPAGNNYKVENQANQKPPPFVLYAVDNKAPNFKTPVFDPQGTVGINSGNWKNRYFTILSSFDAMWYYGFNGTFPAGYPKIYTTGFDAVLDDRCHPVYEARSQYQAEQSWPMIYAPIITVDFGYEGTHTAIANQKSGAIDPLKNGAASTVYMSPGHVGCSFAQNAYYSPVNEIEDVFMLQADSLDISAVYSNIEIAETVHFSVNNVKMDMVGSSSISQHYGPSHFNVNLAWTRLTPTSSFSLQLDFGTKPDPPQTTRAPSNDLSTTSHARRPLAFGLSATVIMLAMFG</sequence>
<organism evidence="3 4">
    <name type="scientific">Pristionchus fissidentatus</name>
    <dbReference type="NCBI Taxonomy" id="1538716"/>
    <lineage>
        <taxon>Eukaryota</taxon>
        <taxon>Metazoa</taxon>
        <taxon>Ecdysozoa</taxon>
        <taxon>Nematoda</taxon>
        <taxon>Chromadorea</taxon>
        <taxon>Rhabditida</taxon>
        <taxon>Rhabditina</taxon>
        <taxon>Diplogasteromorpha</taxon>
        <taxon>Diplogasteroidea</taxon>
        <taxon>Neodiplogasteridae</taxon>
        <taxon>Pristionchus</taxon>
    </lineage>
</organism>
<feature type="region of interest" description="Disordered" evidence="1">
    <location>
        <begin position="333"/>
        <end position="355"/>
    </location>
</feature>
<evidence type="ECO:0008006" key="5">
    <source>
        <dbReference type="Google" id="ProtNLM"/>
    </source>
</evidence>
<accession>A0AAV5WJR1</accession>
<feature type="non-terminal residue" evidence="3">
    <location>
        <position position="376"/>
    </location>
</feature>
<feature type="non-terminal residue" evidence="3">
    <location>
        <position position="1"/>
    </location>
</feature>
<keyword evidence="4" id="KW-1185">Reference proteome</keyword>
<evidence type="ECO:0000256" key="1">
    <source>
        <dbReference type="SAM" id="MobiDB-lite"/>
    </source>
</evidence>
<dbReference type="Proteomes" id="UP001432322">
    <property type="component" value="Unassembled WGS sequence"/>
</dbReference>
<name>A0AAV5WJR1_9BILA</name>
<feature type="compositionally biased region" description="Polar residues" evidence="1">
    <location>
        <begin position="342"/>
        <end position="355"/>
    </location>
</feature>